<keyword evidence="1" id="KW-0808">Transferase</keyword>
<dbReference type="Gene3D" id="1.10.1790.10">
    <property type="entry name" value="PRD domain"/>
    <property type="match status" value="2"/>
</dbReference>
<dbReference type="PROSITE" id="PS51372">
    <property type="entry name" value="PRD_2"/>
    <property type="match status" value="2"/>
</dbReference>
<proteinExistence type="predicted"/>
<dbReference type="InterPro" id="IPR004701">
    <property type="entry name" value="PTS_EIIA_man-typ"/>
</dbReference>
<dbReference type="Pfam" id="PF00158">
    <property type="entry name" value="Sigma54_activat"/>
    <property type="match status" value="1"/>
</dbReference>
<dbReference type="PANTHER" id="PTHR32071">
    <property type="entry name" value="TRANSCRIPTIONAL REGULATORY PROTEIN"/>
    <property type="match status" value="1"/>
</dbReference>
<dbReference type="PROSITE" id="PS51096">
    <property type="entry name" value="PTS_EIIA_TYPE_4"/>
    <property type="match status" value="1"/>
</dbReference>
<dbReference type="InterPro" id="IPR002078">
    <property type="entry name" value="Sigma_54_int"/>
</dbReference>
<evidence type="ECO:0000313" key="8">
    <source>
        <dbReference type="Proteomes" id="UP001208567"/>
    </source>
</evidence>
<accession>A0ABQ5N977</accession>
<comment type="caution">
    <text evidence="7">The sequence shown here is derived from an EMBL/GenBank/DDBJ whole genome shotgun (WGS) entry which is preliminary data.</text>
</comment>
<evidence type="ECO:0000256" key="2">
    <source>
        <dbReference type="ARBA" id="ARBA00022741"/>
    </source>
</evidence>
<dbReference type="Pfam" id="PF00874">
    <property type="entry name" value="PRD"/>
    <property type="match status" value="2"/>
</dbReference>
<protein>
    <submittedName>
        <fullName evidence="7">Transcriptional regulator</fullName>
    </submittedName>
</protein>
<feature type="domain" description="PTS EIIA type-4" evidence="5">
    <location>
        <begin position="589"/>
        <end position="723"/>
    </location>
</feature>
<organism evidence="7 8">
    <name type="scientific">Clostridium omnivorum</name>
    <dbReference type="NCBI Taxonomy" id="1604902"/>
    <lineage>
        <taxon>Bacteria</taxon>
        <taxon>Bacillati</taxon>
        <taxon>Bacillota</taxon>
        <taxon>Clostridia</taxon>
        <taxon>Eubacteriales</taxon>
        <taxon>Clostridiaceae</taxon>
        <taxon>Clostridium</taxon>
    </lineage>
</organism>
<dbReference type="InterPro" id="IPR003593">
    <property type="entry name" value="AAA+_ATPase"/>
</dbReference>
<keyword evidence="3" id="KW-0067">ATP-binding</keyword>
<evidence type="ECO:0000259" key="6">
    <source>
        <dbReference type="PROSITE" id="PS51372"/>
    </source>
</evidence>
<dbReference type="Gene3D" id="3.40.50.300">
    <property type="entry name" value="P-loop containing nucleotide triphosphate hydrolases"/>
    <property type="match status" value="1"/>
</dbReference>
<dbReference type="Gene3D" id="3.40.50.2300">
    <property type="match status" value="1"/>
</dbReference>
<keyword evidence="8" id="KW-1185">Reference proteome</keyword>
<evidence type="ECO:0000259" key="5">
    <source>
        <dbReference type="PROSITE" id="PS51096"/>
    </source>
</evidence>
<dbReference type="PROSITE" id="PS00676">
    <property type="entry name" value="SIGMA54_INTERACT_2"/>
    <property type="match status" value="1"/>
</dbReference>
<dbReference type="CDD" id="cd00009">
    <property type="entry name" value="AAA"/>
    <property type="match status" value="1"/>
</dbReference>
<dbReference type="Pfam" id="PF03610">
    <property type="entry name" value="EIIA-man"/>
    <property type="match status" value="1"/>
</dbReference>
<dbReference type="InterPro" id="IPR011608">
    <property type="entry name" value="PRD"/>
</dbReference>
<sequence>MKNIDAVNDYITKKLTLDYINDCIKNQNYFGVYTSDIEKDLHIIRNNASTILNTLFKQDKLIKINSRPVSFFPKAILASLNLINSEGTNLVYSLEDFKTLLSSLKSEESADRSEDNVSEDPFSQLVGANNSLINQIGQAKAALMYPPKGLHTLLLGESGVGKSTFATSMYEYAKVNKGLDEGSFPFVAFNCSDYFNNPQLLLSELFGHVKGSFTGANTDKEGLVAKANGGILFLDEVHRLPPDGQEMLFYLIDKGQYHKLGESGNTNKSNVMIIAATTEEPNEALLTTFLRRIPVVITLPSFREKAIEEKMEIIETLFYYECINLNKDIRISPEVLKALALYPFKGGNIGQLKSEIKLVCAKSFLNYIKNKNNISIEFEMLSKDIIDYVFSNNKININDKNYVDMINEYLVLSPGNKRYSYAEKVNDNIYDKINDYVKKLKDSELNSEQFDSKIETLIDEHFKCMLNNISAAGLNKSALYKVIPKEVVDLSADLINIAEKELNASLNPKFIFAFAFHINGLLQRIREGKPIVNSNILKVRSEYPSEYNASKVLIKKISDTFGVIVPEDEKGFLSILLANNKLDACIDSKIGIVVICHGQSTASSMAEVANKLLNTNIVKAIDMPLDSSVDSIYNVLKTTALAANKGHGILLAVDMGSLCNFGDKLEKETSIKIKTIANISTLLLLEAVRKIIYSSDDLDTIYNSLAVVNTVPAASISEKRKAIVTLCVTGQGTGMMAKQILNQNLDEKYKKDIELIVTNYSEVKNNIKSLTDKYDILAFVGSINPNIGIPYFPINKILSSQFKEEFSKYLDTKIQGSQLSEKSEKDVSKSVYELSKDMLEQYLKFVNPKIAVANIKNFIIKMGLDDSISNKDNIMDLILHMGCMLDRCIHGDKVRFDNVEEFKLNNPKQFAAAREACNILGAEYDIDINDDEVCYIIKVINK</sequence>
<dbReference type="SUPFAM" id="SSF63520">
    <property type="entry name" value="PTS-regulatory domain, PRD"/>
    <property type="match status" value="2"/>
</dbReference>
<dbReference type="SMART" id="SM00382">
    <property type="entry name" value="AAA"/>
    <property type="match status" value="1"/>
</dbReference>
<evidence type="ECO:0000256" key="1">
    <source>
        <dbReference type="ARBA" id="ARBA00022679"/>
    </source>
</evidence>
<dbReference type="Gene3D" id="3.40.50.510">
    <property type="entry name" value="Phosphotransferase system, mannose-type IIA component"/>
    <property type="match status" value="1"/>
</dbReference>
<dbReference type="SUPFAM" id="SSF53062">
    <property type="entry name" value="PTS system fructose IIA component-like"/>
    <property type="match status" value="1"/>
</dbReference>
<name>A0ABQ5N977_9CLOT</name>
<dbReference type="InterPro" id="IPR036634">
    <property type="entry name" value="PRD_sf"/>
</dbReference>
<dbReference type="InterPro" id="IPR036095">
    <property type="entry name" value="PTS_EIIB-like_sf"/>
</dbReference>
<dbReference type="InterPro" id="IPR036662">
    <property type="entry name" value="PTS_EIIA_man-typ_sf"/>
</dbReference>
<dbReference type="PANTHER" id="PTHR32071:SF90">
    <property type="entry name" value="TRANSCRIPTIONAL REGULATORY PROTEIN LEVR"/>
    <property type="match status" value="1"/>
</dbReference>
<dbReference type="EMBL" id="BRXR01000001">
    <property type="protein sequence ID" value="GLC31818.1"/>
    <property type="molecule type" value="Genomic_DNA"/>
</dbReference>
<dbReference type="SUPFAM" id="SSF52794">
    <property type="entry name" value="PTS system IIB component-like"/>
    <property type="match status" value="1"/>
</dbReference>
<keyword evidence="2" id="KW-0547">Nucleotide-binding</keyword>
<dbReference type="InterPro" id="IPR027417">
    <property type="entry name" value="P-loop_NTPase"/>
</dbReference>
<dbReference type="Proteomes" id="UP001208567">
    <property type="component" value="Unassembled WGS sequence"/>
</dbReference>
<evidence type="ECO:0000313" key="7">
    <source>
        <dbReference type="EMBL" id="GLC31818.1"/>
    </source>
</evidence>
<feature type="domain" description="PRD" evidence="6">
    <location>
        <begin position="482"/>
        <end position="587"/>
    </location>
</feature>
<dbReference type="PROSITE" id="PS50045">
    <property type="entry name" value="SIGMA54_INTERACT_4"/>
    <property type="match status" value="1"/>
</dbReference>
<evidence type="ECO:0000256" key="3">
    <source>
        <dbReference type="ARBA" id="ARBA00022840"/>
    </source>
</evidence>
<gene>
    <name evidence="7" type="ORF">bsdE14_32280</name>
</gene>
<feature type="domain" description="Sigma-54 factor interaction" evidence="4">
    <location>
        <begin position="125"/>
        <end position="361"/>
    </location>
</feature>
<dbReference type="RefSeq" id="WP_264851142.1">
    <property type="nucleotide sequence ID" value="NZ_BRXR01000001.1"/>
</dbReference>
<reference evidence="7 8" key="1">
    <citation type="journal article" date="2024" name="Int. J. Syst. Evol. Microbiol.">
        <title>Clostridium omnivorum sp. nov., isolated from anoxic soil under the treatment of reductive soil disinfestation.</title>
        <authorList>
            <person name="Ueki A."/>
            <person name="Tonouchi A."/>
            <person name="Kaku N."/>
            <person name="Honma S."/>
            <person name="Ueki K."/>
        </authorList>
    </citation>
    <scope>NUCLEOTIDE SEQUENCE [LARGE SCALE GENOMIC DNA]</scope>
    <source>
        <strain evidence="7 8">E14</strain>
    </source>
</reference>
<feature type="domain" description="PRD" evidence="6">
    <location>
        <begin position="826"/>
        <end position="942"/>
    </location>
</feature>
<dbReference type="SUPFAM" id="SSF52540">
    <property type="entry name" value="P-loop containing nucleoside triphosphate hydrolases"/>
    <property type="match status" value="1"/>
</dbReference>
<evidence type="ECO:0000259" key="4">
    <source>
        <dbReference type="PROSITE" id="PS50045"/>
    </source>
</evidence>
<dbReference type="InterPro" id="IPR025943">
    <property type="entry name" value="Sigma_54_int_dom_ATP-bd_2"/>
</dbReference>